<gene>
    <name evidence="1" type="ORF">IHE45_05G233500</name>
</gene>
<organism evidence="1 2">
    <name type="scientific">Dioscorea alata</name>
    <name type="common">Purple yam</name>
    <dbReference type="NCBI Taxonomy" id="55571"/>
    <lineage>
        <taxon>Eukaryota</taxon>
        <taxon>Viridiplantae</taxon>
        <taxon>Streptophyta</taxon>
        <taxon>Embryophyta</taxon>
        <taxon>Tracheophyta</taxon>
        <taxon>Spermatophyta</taxon>
        <taxon>Magnoliopsida</taxon>
        <taxon>Liliopsida</taxon>
        <taxon>Dioscoreales</taxon>
        <taxon>Dioscoreaceae</taxon>
        <taxon>Dioscorea</taxon>
    </lineage>
</organism>
<protein>
    <submittedName>
        <fullName evidence="1">Uncharacterized protein</fullName>
    </submittedName>
</protein>
<dbReference type="Proteomes" id="UP000827976">
    <property type="component" value="Chromosome 5"/>
</dbReference>
<proteinExistence type="predicted"/>
<evidence type="ECO:0000313" key="2">
    <source>
        <dbReference type="Proteomes" id="UP000827976"/>
    </source>
</evidence>
<dbReference type="EMBL" id="CM037015">
    <property type="protein sequence ID" value="KAH7684306.1"/>
    <property type="molecule type" value="Genomic_DNA"/>
</dbReference>
<reference evidence="2" key="1">
    <citation type="journal article" date="2022" name="Nat. Commun.">
        <title>Chromosome evolution and the genetic basis of agronomically important traits in greater yam.</title>
        <authorList>
            <person name="Bredeson J.V."/>
            <person name="Lyons J.B."/>
            <person name="Oniyinde I.O."/>
            <person name="Okereke N.R."/>
            <person name="Kolade O."/>
            <person name="Nnabue I."/>
            <person name="Nwadili C.O."/>
            <person name="Hribova E."/>
            <person name="Parker M."/>
            <person name="Nwogha J."/>
            <person name="Shu S."/>
            <person name="Carlson J."/>
            <person name="Kariba R."/>
            <person name="Muthemba S."/>
            <person name="Knop K."/>
            <person name="Barton G.J."/>
            <person name="Sherwood A.V."/>
            <person name="Lopez-Montes A."/>
            <person name="Asiedu R."/>
            <person name="Jamnadass R."/>
            <person name="Muchugi A."/>
            <person name="Goodstein D."/>
            <person name="Egesi C.N."/>
            <person name="Featherston J."/>
            <person name="Asfaw A."/>
            <person name="Simpson G.G."/>
            <person name="Dolezel J."/>
            <person name="Hendre P.S."/>
            <person name="Van Deynze A."/>
            <person name="Kumar P.L."/>
            <person name="Obidiegwu J.E."/>
            <person name="Bhattacharjee R."/>
            <person name="Rokhsar D.S."/>
        </authorList>
    </citation>
    <scope>NUCLEOTIDE SEQUENCE [LARGE SCALE GENOMIC DNA]</scope>
    <source>
        <strain evidence="2">cv. TDa95/00328</strain>
    </source>
</reference>
<evidence type="ECO:0000313" key="1">
    <source>
        <dbReference type="EMBL" id="KAH7684306.1"/>
    </source>
</evidence>
<sequence>MEMKKIACVALVSFASVATGFAADGPAPAPASGAFTVAPPIVAVLGASILSFFAF</sequence>
<name>A0ACB7W9Q1_DIOAL</name>
<keyword evidence="2" id="KW-1185">Reference proteome</keyword>
<accession>A0ACB7W9Q1</accession>
<comment type="caution">
    <text evidence="1">The sequence shown here is derived from an EMBL/GenBank/DDBJ whole genome shotgun (WGS) entry which is preliminary data.</text>
</comment>